<dbReference type="SUPFAM" id="SSF52279">
    <property type="entry name" value="Beta-D-glucan exohydrolase, C-terminal domain"/>
    <property type="match status" value="1"/>
</dbReference>
<evidence type="ECO:0000256" key="5">
    <source>
        <dbReference type="RuleBase" id="RU361161"/>
    </source>
</evidence>
<evidence type="ECO:0000256" key="1">
    <source>
        <dbReference type="ARBA" id="ARBA00005336"/>
    </source>
</evidence>
<comment type="similarity">
    <text evidence="1 5">Belongs to the glycosyl hydrolase 3 family.</text>
</comment>
<evidence type="ECO:0000256" key="3">
    <source>
        <dbReference type="ARBA" id="ARBA00023277"/>
    </source>
</evidence>
<name>A0ABR5D1N9_9HYPH</name>
<dbReference type="InterPro" id="IPR001764">
    <property type="entry name" value="Glyco_hydro_3_N"/>
</dbReference>
<dbReference type="InterPro" id="IPR013783">
    <property type="entry name" value="Ig-like_fold"/>
</dbReference>
<dbReference type="Gene3D" id="3.20.20.300">
    <property type="entry name" value="Glycoside hydrolase, family 3, N-terminal domain"/>
    <property type="match status" value="1"/>
</dbReference>
<accession>A0ABR5D1N9</accession>
<dbReference type="InterPro" id="IPR036962">
    <property type="entry name" value="Glyco_hydro_3_N_sf"/>
</dbReference>
<dbReference type="SMART" id="SM01217">
    <property type="entry name" value="Fn3_like"/>
    <property type="match status" value="1"/>
</dbReference>
<dbReference type="InterPro" id="IPR002772">
    <property type="entry name" value="Glyco_hydro_3_C"/>
</dbReference>
<keyword evidence="7" id="KW-0614">Plasmid</keyword>
<organism evidence="7 8">
    <name type="scientific">Agrobacterium arsenijevicii</name>
    <dbReference type="NCBI Taxonomy" id="1585697"/>
    <lineage>
        <taxon>Bacteria</taxon>
        <taxon>Pseudomonadati</taxon>
        <taxon>Pseudomonadota</taxon>
        <taxon>Alphaproteobacteria</taxon>
        <taxon>Hyphomicrobiales</taxon>
        <taxon>Rhizobiaceae</taxon>
        <taxon>Rhizobium/Agrobacterium group</taxon>
        <taxon>Agrobacterium</taxon>
    </lineage>
</organism>
<dbReference type="SUPFAM" id="SSF51445">
    <property type="entry name" value="(Trans)glycosidases"/>
    <property type="match status" value="1"/>
</dbReference>
<dbReference type="InterPro" id="IPR017853">
    <property type="entry name" value="GH"/>
</dbReference>
<feature type="domain" description="Fibronectin type III-like" evidence="6">
    <location>
        <begin position="604"/>
        <end position="674"/>
    </location>
</feature>
<dbReference type="Gene3D" id="2.60.40.10">
    <property type="entry name" value="Immunoglobulins"/>
    <property type="match status" value="1"/>
</dbReference>
<protein>
    <submittedName>
        <fullName evidence="7">Beta-glucosidase</fullName>
    </submittedName>
</protein>
<evidence type="ECO:0000256" key="2">
    <source>
        <dbReference type="ARBA" id="ARBA00022801"/>
    </source>
</evidence>
<evidence type="ECO:0000256" key="4">
    <source>
        <dbReference type="ARBA" id="ARBA00023295"/>
    </source>
</evidence>
<proteinExistence type="inferred from homology"/>
<evidence type="ECO:0000259" key="6">
    <source>
        <dbReference type="SMART" id="SM01217"/>
    </source>
</evidence>
<keyword evidence="3" id="KW-0119">Carbohydrate metabolism</keyword>
<keyword evidence="2 5" id="KW-0378">Hydrolase</keyword>
<sequence>MFTDQPADANDGIVDAMTNQEKVDLLSGFGMWKTAGIPEHGIKPVIMTDGTYGVRYSIPQIDSDERGGMDLDAFLSVVNQRASDVAIAWGEMKPATCFPNGSAMGNSWDEALMQRLGTLLGRECRAMGVHLLLGPGINIRRTPLAGRSYEYYSEDPLVTGKLSAAVIEGIQSQGVGTSLKHFACNNSEVERTTMDSIVDERALREIYLKGFEIAIKQSNPWTIMSSYNRLNGVQASQDPWLLDDVLRKDWGFEGVVVSDWHGIKDRPASLMAGGDLDMPESPRRKADLLAALDSGAVPAATVDLSCRRMLDLIALCHKGAEGAVPAYTADEHHAEARAMAAASMVLVRNEGLLPIQPQMRRIVVVGRDAGTPVIQGSGCATTIPTMVDQPLEQLQKVLSAEQTLTFRTEADAETLELAASADLVLVYTSTEGAYDGEGSDRTTLTLGPGQDEMIAALAAVSDKVAVIIACPDAVEMPWIEKVGAVLVTFYSGQAMGGAVADVLTGAVNPSGKLSVTFPKRLTDVPGFLHYPGENGQHVYGEGIHVGYRSYDMREIEPLFPFGHGLSYTTFAYADLSLSATEIGLNDAIAVAFTVTNTGDRAGAEVAQLYLQAPGKRLKRSPQELKGFAKPLLQPGESRRIEITLKGSDLAIWDPALKRWVLEGVEARLVVGASSRAAQLTADLKLKPSVLPFRRLAYDTQPAYVLPNAIACEGICAYLTARCNISPEDAMRMLQHCSNSFFGIFTSLERRLRLSIPEAEVAHLIEEINAAMDATEARL</sequence>
<dbReference type="PROSITE" id="PS00775">
    <property type="entry name" value="GLYCOSYL_HYDROL_F3"/>
    <property type="match status" value="1"/>
</dbReference>
<evidence type="ECO:0000313" key="7">
    <source>
        <dbReference type="EMBL" id="KJF70994.1"/>
    </source>
</evidence>
<dbReference type="InterPro" id="IPR036881">
    <property type="entry name" value="Glyco_hydro_3_C_sf"/>
</dbReference>
<comment type="caution">
    <text evidence="7">The sequence shown here is derived from an EMBL/GenBank/DDBJ whole genome shotgun (WGS) entry which is preliminary data.</text>
</comment>
<geneLocation type="plasmid" evidence="7">
    <name>pTi</name>
</geneLocation>
<dbReference type="InterPro" id="IPR019800">
    <property type="entry name" value="Glyco_hydro_3_AS"/>
</dbReference>
<dbReference type="PANTHER" id="PTHR42715:SF10">
    <property type="entry name" value="BETA-GLUCOSIDASE"/>
    <property type="match status" value="1"/>
</dbReference>
<dbReference type="InterPro" id="IPR026891">
    <property type="entry name" value="Fn3-like"/>
</dbReference>
<dbReference type="PRINTS" id="PR00133">
    <property type="entry name" value="GLHYDRLASE3"/>
</dbReference>
<dbReference type="Pfam" id="PF00933">
    <property type="entry name" value="Glyco_hydro_3"/>
    <property type="match status" value="1"/>
</dbReference>
<keyword evidence="4 5" id="KW-0326">Glycosidase</keyword>
<dbReference type="Pfam" id="PF01915">
    <property type="entry name" value="Glyco_hydro_3_C"/>
    <property type="match status" value="1"/>
</dbReference>
<dbReference type="Gene3D" id="3.40.50.1700">
    <property type="entry name" value="Glycoside hydrolase family 3 C-terminal domain"/>
    <property type="match status" value="1"/>
</dbReference>
<dbReference type="PANTHER" id="PTHR42715">
    <property type="entry name" value="BETA-GLUCOSIDASE"/>
    <property type="match status" value="1"/>
</dbReference>
<keyword evidence="8" id="KW-1185">Reference proteome</keyword>
<gene>
    <name evidence="7" type="ORF">RP75_23710</name>
</gene>
<dbReference type="Pfam" id="PF14310">
    <property type="entry name" value="Fn3-like"/>
    <property type="match status" value="1"/>
</dbReference>
<dbReference type="Proteomes" id="UP000032564">
    <property type="component" value="Unassembled WGS sequence"/>
</dbReference>
<dbReference type="InterPro" id="IPR050288">
    <property type="entry name" value="Cellulose_deg_GH3"/>
</dbReference>
<dbReference type="EMBL" id="JWIT01000024">
    <property type="protein sequence ID" value="KJF70994.1"/>
    <property type="molecule type" value="Genomic_DNA"/>
</dbReference>
<reference evidence="7 8" key="1">
    <citation type="submission" date="2014-12" db="EMBL/GenBank/DDBJ databases">
        <authorList>
            <person name="Kuzmanovic N."/>
            <person name="Pulawska J."/>
            <person name="Obradovic A."/>
        </authorList>
    </citation>
    <scope>NUCLEOTIDE SEQUENCE [LARGE SCALE GENOMIC DNA]</scope>
    <source>
        <strain evidence="7 8">KFB 330</strain>
        <plasmid evidence="7">pTi</plasmid>
    </source>
</reference>
<evidence type="ECO:0000313" key="8">
    <source>
        <dbReference type="Proteomes" id="UP000032564"/>
    </source>
</evidence>